<evidence type="ECO:0000259" key="2">
    <source>
        <dbReference type="Pfam" id="PF19289"/>
    </source>
</evidence>
<dbReference type="SUPFAM" id="SSF111283">
    <property type="entry name" value="Putative modulator of DNA gyrase, PmbA/TldD"/>
    <property type="match status" value="1"/>
</dbReference>
<feature type="domain" description="Metalloprotease TldD/E C-terminal" evidence="2">
    <location>
        <begin position="296"/>
        <end position="541"/>
    </location>
</feature>
<dbReference type="InterPro" id="IPR051463">
    <property type="entry name" value="Peptidase_U62_metallo"/>
</dbReference>
<proteinExistence type="inferred from homology"/>
<accession>A0ABN6N1Q9</accession>
<dbReference type="Pfam" id="PF19289">
    <property type="entry name" value="PmbA_TldD_3rd"/>
    <property type="match status" value="1"/>
</dbReference>
<sequence length="562" mass="61390">MLATAILSAALLAAPAPDARLAVLDAMKAELGRSMERLRLSGFDAPYFIAYQVRDHRAEEVTGRFGAVFDDQSRHERRLGADVRVGDYALDSSGAQDDLSIFIGPEQQTWYAPREAPVDDDPLALRSALWLVTDEKYKEALSTWFKKKSRAVYRADEADRAASLTREAPQAHVDPPLAFPFDRARWRGEVRALSALFREHPAVFDSSVKVTADKHARWIATSEGTALLTEEVLYAVHVQANARAVDGQLLEDSRDFYARTEGGLPSPEALRTETRALVAELEALRTAPVVDPYTGPAILAPEAAGVLFHEAVGHRLEGERQDDDKGGQTFKGQIGRDILPSFLTVVDDPTLAAAGGTALNGFYDYDDQGVPAQRTVLVKDGRLEAYLLSRKPVKPFTHSNGHGRSQAGRPPVARMSNLLVLSARTVPWAELKRRLLEEARRQGKPYGLIVKDISGGNTNTASFGYQAFKGTPRLLYRVDVATGREELVRGVEMVGTPLTSVNKVLATSDRPQAFNGFCGAESGYVPVSTVAPAVLVGEIELQRVAQAFERSPILPSPWAAPR</sequence>
<dbReference type="PANTHER" id="PTHR30624:SF0">
    <property type="entry name" value="METALLOPROTEASE SLR0863"/>
    <property type="match status" value="1"/>
</dbReference>
<dbReference type="EMBL" id="AP025592">
    <property type="protein sequence ID" value="BDG07144.1"/>
    <property type="molecule type" value="Genomic_DNA"/>
</dbReference>
<dbReference type="PANTHER" id="PTHR30624">
    <property type="entry name" value="UNCHARACTERIZED PROTEIN TLDD AND PMBA"/>
    <property type="match status" value="1"/>
</dbReference>
<protein>
    <recommendedName>
        <fullName evidence="2">Metalloprotease TldD/E C-terminal domain-containing protein</fullName>
    </recommendedName>
</protein>
<gene>
    <name evidence="3" type="ORF">AMPC_02570</name>
</gene>
<dbReference type="Proteomes" id="UP001162734">
    <property type="component" value="Chromosome"/>
</dbReference>
<keyword evidence="4" id="KW-1185">Reference proteome</keyword>
<dbReference type="InterPro" id="IPR045569">
    <property type="entry name" value="Metalloprtase-TldD/E_C"/>
</dbReference>
<evidence type="ECO:0000256" key="1">
    <source>
        <dbReference type="ARBA" id="ARBA00005836"/>
    </source>
</evidence>
<dbReference type="InterPro" id="IPR036059">
    <property type="entry name" value="TldD/PmbA_sf"/>
</dbReference>
<dbReference type="RefSeq" id="WP_248343747.1">
    <property type="nucleotide sequence ID" value="NZ_AP025592.1"/>
</dbReference>
<comment type="similarity">
    <text evidence="1">Belongs to the peptidase U62 family.</text>
</comment>
<organism evidence="3 4">
    <name type="scientific">Anaeromyxobacter paludicola</name>
    <dbReference type="NCBI Taxonomy" id="2918171"/>
    <lineage>
        <taxon>Bacteria</taxon>
        <taxon>Pseudomonadati</taxon>
        <taxon>Myxococcota</taxon>
        <taxon>Myxococcia</taxon>
        <taxon>Myxococcales</taxon>
        <taxon>Cystobacterineae</taxon>
        <taxon>Anaeromyxobacteraceae</taxon>
        <taxon>Anaeromyxobacter</taxon>
    </lineage>
</organism>
<evidence type="ECO:0000313" key="3">
    <source>
        <dbReference type="EMBL" id="BDG07144.1"/>
    </source>
</evidence>
<evidence type="ECO:0000313" key="4">
    <source>
        <dbReference type="Proteomes" id="UP001162734"/>
    </source>
</evidence>
<reference evidence="4" key="1">
    <citation type="journal article" date="2022" name="Int. J. Syst. Evol. Microbiol.">
        <title>Anaeromyxobacter oryzae sp. nov., Anaeromyxobacter diazotrophicus sp. nov. and Anaeromyxobacter paludicola sp. nov., isolated from paddy soils.</title>
        <authorList>
            <person name="Itoh H."/>
            <person name="Xu Z."/>
            <person name="Mise K."/>
            <person name="Masuda Y."/>
            <person name="Ushijima N."/>
            <person name="Hayakawa C."/>
            <person name="Shiratori Y."/>
            <person name="Senoo K."/>
        </authorList>
    </citation>
    <scope>NUCLEOTIDE SEQUENCE [LARGE SCALE GENOMIC DNA]</scope>
    <source>
        <strain evidence="4">Red630</strain>
    </source>
</reference>
<name>A0ABN6N1Q9_9BACT</name>